<accession>A0A5E4LRQ4</accession>
<feature type="transmembrane region" description="Helical" evidence="1">
    <location>
        <begin position="80"/>
        <end position="105"/>
    </location>
</feature>
<feature type="transmembrane region" description="Helical" evidence="1">
    <location>
        <begin position="16"/>
        <end position="42"/>
    </location>
</feature>
<organism evidence="2 3">
    <name type="scientific">Candidatus Bilamarchaeum dharawalense</name>
    <dbReference type="NCBI Taxonomy" id="2885759"/>
    <lineage>
        <taxon>Archaea</taxon>
        <taxon>Candidatus Micrarchaeota</taxon>
        <taxon>Candidatus Micrarchaeia</taxon>
        <taxon>Candidatus Anstonellales</taxon>
        <taxon>Candidatus Bilamarchaeaceae</taxon>
        <taxon>Candidatus Bilamarchaeum</taxon>
    </lineage>
</organism>
<evidence type="ECO:0008006" key="4">
    <source>
        <dbReference type="Google" id="ProtNLM"/>
    </source>
</evidence>
<protein>
    <recommendedName>
        <fullName evidence="4">TrbC/VIRB2 family protein</fullName>
    </recommendedName>
</protein>
<feature type="transmembrane region" description="Helical" evidence="1">
    <location>
        <begin position="49"/>
        <end position="68"/>
    </location>
</feature>
<dbReference type="EMBL" id="CABMJJ010000009">
    <property type="protein sequence ID" value="VVC03753.1"/>
    <property type="molecule type" value="Genomic_DNA"/>
</dbReference>
<keyword evidence="1" id="KW-0472">Membrane</keyword>
<keyword evidence="1" id="KW-1133">Transmembrane helix</keyword>
<dbReference type="Proteomes" id="UP000789941">
    <property type="component" value="Unassembled WGS sequence"/>
</dbReference>
<keyword evidence="1" id="KW-0812">Transmembrane</keyword>
<evidence type="ECO:0000313" key="3">
    <source>
        <dbReference type="Proteomes" id="UP000789941"/>
    </source>
</evidence>
<proteinExistence type="predicted"/>
<evidence type="ECO:0000313" key="2">
    <source>
        <dbReference type="EMBL" id="VVC03753.1"/>
    </source>
</evidence>
<evidence type="ECO:0000256" key="1">
    <source>
        <dbReference type="SAM" id="Phobius"/>
    </source>
</evidence>
<reference evidence="2 3" key="1">
    <citation type="submission" date="2019-08" db="EMBL/GenBank/DDBJ databases">
        <authorList>
            <person name="Vazquez-Campos X."/>
        </authorList>
    </citation>
    <scope>NUCLEOTIDE SEQUENCE [LARGE SCALE GENOMIC DNA]</scope>
    <source>
        <strain evidence="2">LFW-283_2</strain>
    </source>
</reference>
<comment type="caution">
    <text evidence="2">The sequence shown here is derived from an EMBL/GenBank/DDBJ whole genome shotgun (WGS) entry which is preliminary data.</text>
</comment>
<sequence>MNILSYLNKVNSVGKYLVLVVLVLNLLPAVFASGSIGAALASMCSMAKLFLAVGALLMIILAGAVYAIGQIMGAETRARASVWATAMLTGAIIGALIYLVAPVIVQALIGNAFSSSC</sequence>
<gene>
    <name evidence="2" type="ORF">LFW2832_00505</name>
</gene>
<dbReference type="AlphaFoldDB" id="A0A5E4LRQ4"/>
<name>A0A5E4LRQ4_9ARCH</name>